<dbReference type="PANTHER" id="PTHR46221">
    <property type="entry name" value="FERM AND PDZ DOMAIN-CONTAINING PROTEIN FAMILY MEMBER"/>
    <property type="match status" value="1"/>
</dbReference>
<evidence type="ECO:0000259" key="3">
    <source>
        <dbReference type="PROSITE" id="PS50057"/>
    </source>
</evidence>
<proteinExistence type="predicted"/>
<organism evidence="6 7">
    <name type="scientific">Cherax quadricarinatus</name>
    <name type="common">Australian red claw crayfish</name>
    <dbReference type="NCBI Taxonomy" id="27406"/>
    <lineage>
        <taxon>Eukaryota</taxon>
        <taxon>Metazoa</taxon>
        <taxon>Ecdysozoa</taxon>
        <taxon>Arthropoda</taxon>
        <taxon>Crustacea</taxon>
        <taxon>Multicrustacea</taxon>
        <taxon>Malacostraca</taxon>
        <taxon>Eumalacostraca</taxon>
        <taxon>Eucarida</taxon>
        <taxon>Decapoda</taxon>
        <taxon>Pleocyemata</taxon>
        <taxon>Astacidea</taxon>
        <taxon>Parastacoidea</taxon>
        <taxon>Parastacidae</taxon>
        <taxon>Cherax</taxon>
    </lineage>
</organism>
<dbReference type="PROSITE" id="PS50200">
    <property type="entry name" value="RA"/>
    <property type="match status" value="1"/>
</dbReference>
<evidence type="ECO:0000313" key="7">
    <source>
        <dbReference type="Proteomes" id="UP001445076"/>
    </source>
</evidence>
<feature type="domain" description="PDZ" evidence="4">
    <location>
        <begin position="95"/>
        <end position="172"/>
    </location>
</feature>
<feature type="region of interest" description="Disordered" evidence="1">
    <location>
        <begin position="1231"/>
        <end position="1568"/>
    </location>
</feature>
<dbReference type="Gene3D" id="1.20.80.10">
    <property type="match status" value="1"/>
</dbReference>
<feature type="compositionally biased region" description="Low complexity" evidence="1">
    <location>
        <begin position="1278"/>
        <end position="1288"/>
    </location>
</feature>
<dbReference type="InterPro" id="IPR019749">
    <property type="entry name" value="Band_41_domain"/>
</dbReference>
<dbReference type="Gene3D" id="3.10.20.90">
    <property type="entry name" value="Phosphatidylinositol 3-kinase Catalytic Subunit, Chain A, domain 1"/>
    <property type="match status" value="1"/>
</dbReference>
<dbReference type="SUPFAM" id="SSF54236">
    <property type="entry name" value="Ubiquitin-like"/>
    <property type="match status" value="1"/>
</dbReference>
<comment type="caution">
    <text evidence="6">The sequence shown here is derived from an EMBL/GenBank/DDBJ whole genome shotgun (WGS) entry which is preliminary data.</text>
</comment>
<feature type="compositionally biased region" description="Polar residues" evidence="1">
    <location>
        <begin position="646"/>
        <end position="662"/>
    </location>
</feature>
<gene>
    <name evidence="6" type="ORF">OTU49_003663</name>
</gene>
<dbReference type="Gene3D" id="2.30.29.30">
    <property type="entry name" value="Pleckstrin-homology domain (PH domain)/Phosphotyrosine-binding domain (PTB)"/>
    <property type="match status" value="1"/>
</dbReference>
<dbReference type="GO" id="GO:0048731">
    <property type="term" value="P:system development"/>
    <property type="evidence" value="ECO:0007669"/>
    <property type="project" value="UniProtKB-ARBA"/>
</dbReference>
<dbReference type="InterPro" id="IPR036034">
    <property type="entry name" value="PDZ_sf"/>
</dbReference>
<protein>
    <recommendedName>
        <fullName evidence="8">FERM and PDZ domain-containing protein 4</fullName>
    </recommendedName>
</protein>
<dbReference type="Proteomes" id="UP001445076">
    <property type="component" value="Unassembled WGS sequence"/>
</dbReference>
<dbReference type="InterPro" id="IPR035963">
    <property type="entry name" value="FERM_2"/>
</dbReference>
<dbReference type="GO" id="GO:0007165">
    <property type="term" value="P:signal transduction"/>
    <property type="evidence" value="ECO:0007669"/>
    <property type="project" value="InterPro"/>
</dbReference>
<feature type="compositionally biased region" description="Pro residues" evidence="1">
    <location>
        <begin position="1268"/>
        <end position="1277"/>
    </location>
</feature>
<dbReference type="SMART" id="SM00456">
    <property type="entry name" value="WW"/>
    <property type="match status" value="1"/>
</dbReference>
<dbReference type="SMART" id="SM00295">
    <property type="entry name" value="B41"/>
    <property type="match status" value="1"/>
</dbReference>
<feature type="compositionally biased region" description="Low complexity" evidence="1">
    <location>
        <begin position="1482"/>
        <end position="1499"/>
    </location>
</feature>
<dbReference type="Pfam" id="PF00373">
    <property type="entry name" value="FERM_M"/>
    <property type="match status" value="1"/>
</dbReference>
<feature type="region of interest" description="Disordered" evidence="1">
    <location>
        <begin position="926"/>
        <end position="950"/>
    </location>
</feature>
<dbReference type="InterPro" id="IPR000159">
    <property type="entry name" value="RA_dom"/>
</dbReference>
<dbReference type="FunFam" id="2.30.42.10:FF:000053">
    <property type="entry name" value="FERM and PDZ domain-containing protein 4"/>
    <property type="match status" value="1"/>
</dbReference>
<dbReference type="InterPro" id="IPR029071">
    <property type="entry name" value="Ubiquitin-like_domsf"/>
</dbReference>
<dbReference type="InterPro" id="IPR011993">
    <property type="entry name" value="PH-like_dom_sf"/>
</dbReference>
<accession>A0AAW0X2Z2</accession>
<evidence type="ECO:0000313" key="6">
    <source>
        <dbReference type="EMBL" id="KAK8738767.1"/>
    </source>
</evidence>
<keyword evidence="7" id="KW-1185">Reference proteome</keyword>
<evidence type="ECO:0000259" key="4">
    <source>
        <dbReference type="PROSITE" id="PS50106"/>
    </source>
</evidence>
<feature type="compositionally biased region" description="Low complexity" evidence="1">
    <location>
        <begin position="938"/>
        <end position="950"/>
    </location>
</feature>
<dbReference type="PROSITE" id="PS01159">
    <property type="entry name" value="WW_DOMAIN_1"/>
    <property type="match status" value="1"/>
</dbReference>
<dbReference type="GO" id="GO:0071944">
    <property type="term" value="C:cell periphery"/>
    <property type="evidence" value="ECO:0007669"/>
    <property type="project" value="UniProtKB-ARBA"/>
</dbReference>
<dbReference type="PROSITE" id="PS50020">
    <property type="entry name" value="WW_DOMAIN_2"/>
    <property type="match status" value="1"/>
</dbReference>
<reference evidence="6 7" key="1">
    <citation type="journal article" date="2024" name="BMC Genomics">
        <title>Genome assembly of redclaw crayfish (Cherax quadricarinatus) provides insights into its immune adaptation and hypoxia tolerance.</title>
        <authorList>
            <person name="Liu Z."/>
            <person name="Zheng J."/>
            <person name="Li H."/>
            <person name="Fang K."/>
            <person name="Wang S."/>
            <person name="He J."/>
            <person name="Zhou D."/>
            <person name="Weng S."/>
            <person name="Chi M."/>
            <person name="Gu Z."/>
            <person name="He J."/>
            <person name="Li F."/>
            <person name="Wang M."/>
        </authorList>
    </citation>
    <scope>NUCLEOTIDE SEQUENCE [LARGE SCALE GENOMIC DNA]</scope>
    <source>
        <strain evidence="6">ZL_2023a</strain>
    </source>
</reference>
<dbReference type="PROSITE" id="PS50057">
    <property type="entry name" value="FERM_3"/>
    <property type="match status" value="1"/>
</dbReference>
<dbReference type="InterPro" id="IPR019748">
    <property type="entry name" value="FERM_central"/>
</dbReference>
<dbReference type="Gene3D" id="2.20.70.10">
    <property type="match status" value="1"/>
</dbReference>
<feature type="compositionally biased region" description="Low complexity" evidence="1">
    <location>
        <begin position="770"/>
        <end position="780"/>
    </location>
</feature>
<feature type="domain" description="FERM" evidence="3">
    <location>
        <begin position="233"/>
        <end position="549"/>
    </location>
</feature>
<feature type="compositionally biased region" description="Polar residues" evidence="1">
    <location>
        <begin position="1459"/>
        <end position="1470"/>
    </location>
</feature>
<feature type="compositionally biased region" description="Polar residues" evidence="1">
    <location>
        <begin position="1231"/>
        <end position="1257"/>
    </location>
</feature>
<feature type="domain" description="WW" evidence="2">
    <location>
        <begin position="51"/>
        <end position="84"/>
    </location>
</feature>
<dbReference type="InterPro" id="IPR014352">
    <property type="entry name" value="FERM/acyl-CoA-bd_prot_sf"/>
</dbReference>
<feature type="compositionally biased region" description="Low complexity" evidence="1">
    <location>
        <begin position="1360"/>
        <end position="1382"/>
    </location>
</feature>
<feature type="domain" description="Ras-associating" evidence="5">
    <location>
        <begin position="234"/>
        <end position="323"/>
    </location>
</feature>
<dbReference type="SMART" id="SM00314">
    <property type="entry name" value="RA"/>
    <property type="match status" value="1"/>
</dbReference>
<feature type="compositionally biased region" description="Polar residues" evidence="1">
    <location>
        <begin position="790"/>
        <end position="801"/>
    </location>
</feature>
<dbReference type="InterPro" id="IPR000299">
    <property type="entry name" value="FERM_domain"/>
</dbReference>
<dbReference type="SUPFAM" id="SSF50156">
    <property type="entry name" value="PDZ domain-like"/>
    <property type="match status" value="1"/>
</dbReference>
<feature type="compositionally biased region" description="Polar residues" evidence="1">
    <location>
        <begin position="1300"/>
        <end position="1344"/>
    </location>
</feature>
<feature type="region of interest" description="Disordered" evidence="1">
    <location>
        <begin position="1078"/>
        <end position="1105"/>
    </location>
</feature>
<feature type="region of interest" description="Disordered" evidence="1">
    <location>
        <begin position="770"/>
        <end position="833"/>
    </location>
</feature>
<dbReference type="CDD" id="cd00201">
    <property type="entry name" value="WW"/>
    <property type="match status" value="1"/>
</dbReference>
<dbReference type="CDD" id="cd14473">
    <property type="entry name" value="FERM_B-lobe"/>
    <property type="match status" value="1"/>
</dbReference>
<feature type="compositionally biased region" description="Basic and acidic residues" evidence="1">
    <location>
        <begin position="1087"/>
        <end position="1096"/>
    </location>
</feature>
<feature type="region of interest" description="Disordered" evidence="1">
    <location>
        <begin position="737"/>
        <end position="757"/>
    </location>
</feature>
<feature type="compositionally biased region" description="Polar residues" evidence="1">
    <location>
        <begin position="1580"/>
        <end position="1590"/>
    </location>
</feature>
<sequence length="1800" mass="197395">MVQEEMSTLNLKNIFALKRPSSPLFFLFFKTHASQTSSWLPPLENWEAGGSALPYGWEAATDKEGKQYFINHLNKTTTYEDPRKDYLDEPPQPRQIDLVRDPEMGFGFVAGSEKPVIVRFVTEGGPSEDKLLPGDQILMINGEDVKKAPRDHVIQLVRSCKEKVQLTVTQPPLDNSARKSALLSAAKKQRLKSNPSRVRFAESVDINGSPSYSFPSQPSNFNASESTTPFMPNVLKVFLENGQTKSFKYDSSTTVGDVLDSLHQKLGIKCPEHFSLVVEHVKSLRRNKLTILDPREPLSRIAARPGAQHLRCLYRVTFVPRDAYDLLRKDSMAFEYLYLQCCNDVIQERFSPELKYDVALRLAALHIQQHALTNNMSAKVSVKNIERDCGLERFVPSSLVDSMKRKELRKLLSHFLKINSNLTTQGQKQLTALQAKLHYLKIISELPSYGAKCFSTNLKDTNMETVILISPRFGISQITGIRNSMPEALCEIEQATGVRVSREDELSYRVEISLKDPDKENLLLSLEDRDAEELVLVLQGYYRLLTDNPLPVTHVRDRYALDQAPPYHSRHKVQATSWNYATTNEEEDHRAIDQSERYVDLSFAPPYKPPPEGYKVPNGHLPGLDMDETGVYVNSRRHNILDSNMNKTNSVYENANDTSSASPTPPPYGHTTHSHGMPAPTSPARQIAADTKKVHFNLAGTQGHGGQADERVCEARNEEVIKRVAELQQLVEDAENYLSDADGETTETESVRSDQYGRLKHSDSLLLLTQGQKLLPNGEVVESEERSGSDTDSQSTPNQSPAHRPAAKPPQRPSSVLKPSGSSFGLHSPDNLPITLQSREDDIKALIKQLEDNSGLPYTFAEGTLYLDPDIIDLTMIPPPITPDEDGTKVFPPQVSTPPTPFADRETLEKELKALEQDLGDLRSLTNPSWMEQESVNSYSDSTTTASDTEDTMSLSSLNTSVVSSDFSPVNGAAVNRVSGSNGGIKGPSFTLAALRQLGIHLEEGEDIDSFIANLTIPPPPEGCVDLQTCAENRRIGNEYDISAFIIPPPPTSDERDNRSSDIIRRLYEAKEGISKMVCEDSSDIEGGEKDHEVGEVRVSSETVPKRTNLVGKVASLQRRFEAPRPTHVTPPNSSASIDNRQLLLKLSKESSHSPSDSSGYDSLRSNNSNVGHELDTKLAQALEENDKMFKSFDTLKRQQLISAKVTSGGQEKGNESCDFKHPSVMSRVRTFSSGGNWGTGSLQRPSTLQRQMTVPTSKAEVKEEDSSPPPPPPPRTPITRTGTLTNPKKSKPFPPTSKIQRSISMSTGNLSKSVSQDDMTSHSSYNTILKSPTKNTVSSASSEDISEAKASPGSPSKQSVASSNDSLTSSSSMVTVKSASLKSLDNDEDPPELPPRNGAKAAMKPPLPRSSSQDNVKAALQNKGLRSPSPARKAIRSPSPDNTERPPSVPSRLRKPQLSPTTSPTNNLPGTHRPRPSGKLNAPAPSNSKASATSPTSPRGGNRSPQKSPKVSCKPAATEELKPQLPAKTSQSPARRVPASPPTTNGVKSPIRGTDKNSSSRLPRPDNASVALKNSLNQEVAPLQTSSPKLSPKNKMVNGKTPNGMDLDDSLDSGSFDQDSLEEAEDIEVMPPASRDAFRRFTVVVSQSLKSLTEMAAVCTEAQRSGGTATQDETKFQEAREALTSESRQFVTASKLFVKSATESEDTLLQCLATCVTLMQRMVDVTQQVVRHTTTPLQTQNVVVKVRDVATTYQSTVRAALSAAGRGMDHPSMNTLMTQATNLAGVLTALMRTLRVFSP</sequence>
<evidence type="ECO:0000256" key="1">
    <source>
        <dbReference type="SAM" id="MobiDB-lite"/>
    </source>
</evidence>
<feature type="region of interest" description="Disordered" evidence="1">
    <location>
        <begin position="646"/>
        <end position="684"/>
    </location>
</feature>
<dbReference type="Gene3D" id="2.30.42.10">
    <property type="match status" value="1"/>
</dbReference>
<dbReference type="GO" id="GO:0009887">
    <property type="term" value="P:animal organ morphogenesis"/>
    <property type="evidence" value="ECO:0007669"/>
    <property type="project" value="UniProtKB-ARBA"/>
</dbReference>
<dbReference type="CDD" id="cd06769">
    <property type="entry name" value="PDZ_FRMPD1_3_4-like"/>
    <property type="match status" value="1"/>
</dbReference>
<dbReference type="PANTHER" id="PTHR46221:SF3">
    <property type="entry name" value="FERM AND PDZ DOMAIN-CONTAINING PROTEIN 4"/>
    <property type="match status" value="1"/>
</dbReference>
<feature type="region of interest" description="Disordered" evidence="1">
    <location>
        <begin position="1580"/>
        <end position="1626"/>
    </location>
</feature>
<evidence type="ECO:0000259" key="2">
    <source>
        <dbReference type="PROSITE" id="PS50020"/>
    </source>
</evidence>
<dbReference type="Pfam" id="PF21989">
    <property type="entry name" value="RA_2"/>
    <property type="match status" value="1"/>
</dbReference>
<name>A0AAW0X2Z2_CHEQU</name>
<dbReference type="SMART" id="SM00228">
    <property type="entry name" value="PDZ"/>
    <property type="match status" value="1"/>
</dbReference>
<dbReference type="InterPro" id="IPR001202">
    <property type="entry name" value="WW_dom"/>
</dbReference>
<feature type="compositionally biased region" description="Low complexity" evidence="1">
    <location>
        <begin position="1153"/>
        <end position="1166"/>
    </location>
</feature>
<dbReference type="EMBL" id="JARKIK010000038">
    <property type="protein sequence ID" value="KAK8738767.1"/>
    <property type="molecule type" value="Genomic_DNA"/>
</dbReference>
<dbReference type="PROSITE" id="PS50106">
    <property type="entry name" value="PDZ"/>
    <property type="match status" value="1"/>
</dbReference>
<evidence type="ECO:0000259" key="5">
    <source>
        <dbReference type="PROSITE" id="PS50200"/>
    </source>
</evidence>
<dbReference type="CDD" id="cd17088">
    <property type="entry name" value="FERM_F1_FRMPD1_like"/>
    <property type="match status" value="1"/>
</dbReference>
<feature type="region of interest" description="Disordered" evidence="1">
    <location>
        <begin position="1148"/>
        <end position="1170"/>
    </location>
</feature>
<dbReference type="SUPFAM" id="SSF50729">
    <property type="entry name" value="PH domain-like"/>
    <property type="match status" value="1"/>
</dbReference>
<dbReference type="Gene3D" id="1.20.1420.10">
    <property type="entry name" value="Talin, central domain"/>
    <property type="match status" value="1"/>
</dbReference>
<dbReference type="SUPFAM" id="SSF47031">
    <property type="entry name" value="Second domain of FERM"/>
    <property type="match status" value="1"/>
</dbReference>
<feature type="compositionally biased region" description="Polar residues" evidence="1">
    <location>
        <begin position="926"/>
        <end position="937"/>
    </location>
</feature>
<dbReference type="Pfam" id="PF00595">
    <property type="entry name" value="PDZ"/>
    <property type="match status" value="1"/>
</dbReference>
<dbReference type="InterPro" id="IPR001478">
    <property type="entry name" value="PDZ"/>
</dbReference>
<evidence type="ECO:0008006" key="8">
    <source>
        <dbReference type="Google" id="ProtNLM"/>
    </source>
</evidence>
<dbReference type="Pfam" id="PF00397">
    <property type="entry name" value="WW"/>
    <property type="match status" value="1"/>
</dbReference>